<reference evidence="2 3" key="1">
    <citation type="submission" date="2018-06" db="EMBL/GenBank/DDBJ databases">
        <title>A transcriptomic atlas of mushroom development highlights an independent origin of complex multicellularity.</title>
        <authorList>
            <consortium name="DOE Joint Genome Institute"/>
            <person name="Krizsan K."/>
            <person name="Almasi E."/>
            <person name="Merenyi Z."/>
            <person name="Sahu N."/>
            <person name="Viragh M."/>
            <person name="Koszo T."/>
            <person name="Mondo S."/>
            <person name="Kiss B."/>
            <person name="Balint B."/>
            <person name="Kues U."/>
            <person name="Barry K."/>
            <person name="Hegedus J.C."/>
            <person name="Henrissat B."/>
            <person name="Johnson J."/>
            <person name="Lipzen A."/>
            <person name="Ohm R."/>
            <person name="Nagy I."/>
            <person name="Pangilinan J."/>
            <person name="Yan J."/>
            <person name="Xiong Y."/>
            <person name="Grigoriev I.V."/>
            <person name="Hibbett D.S."/>
            <person name="Nagy L.G."/>
        </authorList>
    </citation>
    <scope>NUCLEOTIDE SEQUENCE [LARGE SCALE GENOMIC DNA]</scope>
    <source>
        <strain evidence="2 3">SZMC22713</strain>
    </source>
</reference>
<dbReference type="Proteomes" id="UP000294933">
    <property type="component" value="Unassembled WGS sequence"/>
</dbReference>
<evidence type="ECO:0000313" key="2">
    <source>
        <dbReference type="EMBL" id="TDL13746.1"/>
    </source>
</evidence>
<feature type="region of interest" description="Disordered" evidence="1">
    <location>
        <begin position="31"/>
        <end position="66"/>
    </location>
</feature>
<accession>A0A4Y7PER7</accession>
<keyword evidence="3" id="KW-1185">Reference proteome</keyword>
<dbReference type="VEuPathDB" id="FungiDB:BD410DRAFT_365498"/>
<dbReference type="EMBL" id="ML170474">
    <property type="protein sequence ID" value="TDL13746.1"/>
    <property type="molecule type" value="Genomic_DNA"/>
</dbReference>
<gene>
    <name evidence="2" type="ORF">BD410DRAFT_365498</name>
</gene>
<evidence type="ECO:0000256" key="1">
    <source>
        <dbReference type="SAM" id="MobiDB-lite"/>
    </source>
</evidence>
<name>A0A4Y7PER7_9AGAM</name>
<organism evidence="2 3">
    <name type="scientific">Rickenella mellea</name>
    <dbReference type="NCBI Taxonomy" id="50990"/>
    <lineage>
        <taxon>Eukaryota</taxon>
        <taxon>Fungi</taxon>
        <taxon>Dikarya</taxon>
        <taxon>Basidiomycota</taxon>
        <taxon>Agaricomycotina</taxon>
        <taxon>Agaricomycetes</taxon>
        <taxon>Hymenochaetales</taxon>
        <taxon>Rickenellaceae</taxon>
        <taxon>Rickenella</taxon>
    </lineage>
</organism>
<sequence length="171" mass="19626">MFIHNNFAFEITHSHYSERHSLRLRRRFGQHNTTSCHRQRTPRSLPPPLPAVTPKDKRRTNRGGGECIRFNHRPRRLQVDMNAAHPCHQAPTDSGIHSPCAYSSVDPFDSKSPLNPYPSRRNSYLTPQYLCMIPPLSTIPPYLHDFRSLSWQKLCSIPASSSLPTSRISTQ</sequence>
<dbReference type="AlphaFoldDB" id="A0A4Y7PER7"/>
<protein>
    <submittedName>
        <fullName evidence="2">Uncharacterized protein</fullName>
    </submittedName>
</protein>
<evidence type="ECO:0000313" key="3">
    <source>
        <dbReference type="Proteomes" id="UP000294933"/>
    </source>
</evidence>
<proteinExistence type="predicted"/>